<evidence type="ECO:0000313" key="2">
    <source>
        <dbReference type="Proteomes" id="UP000245429"/>
    </source>
</evidence>
<gene>
    <name evidence="1" type="ORF">DI487_11410</name>
</gene>
<sequence>MPDTQKVYKVKGEKLVPVNRFNLEPAAPVTVLGKNVIGKRSVVVAHPVVQSIEMKKGIIPLFKTKKEYTPFIENVEQFNEGSKFKAHEDNRVQMGFPQIQITPYKQTLFYYENVFDADGNIKGYMGKVLVGYQLSKSRSRLQQNIDLSLSQATLQLKISDDETTLINGVIHHDSNYIEFNLKDEAVKIAFTNLITQIEDLQCSIDLYFEFKGYTEVKFRPIISLSPITALRKDLSKDIIKKANAQRKLKVSTLNFRKSNVIRAKAANVKVADKKVKMSLPKETETIVKSTYIYKHNQTLNFNLSSGLFKTLNNEKVEANPFRLNDVFSEFQQIYMTAFPFDTLTIYKSTLQPNTFLIVPKKYFIARTSDDFSPCVEISFFANVESSQEELSKVVFDFAIGPDFSGFDSAKLELELKRNRFLDDESDIRFLFPNDLPDAEIEITGNNLLQNATVVKDGKYYQLNYETESLRDSNLLFNALQNGISQYANLNFIYKEIKDSSIIDTNINKTIGNAIEASLDNDKKTITLENFSLSDCILSDMVVRDESKEVFFNQTFFQTFPVLKSSESKEITYDAINTLLDNRTLNSIELKYEIVEDIQKEIATQVSQDSDLRRYISVLIDSQPKEVERIQLDVEVVNSQSLFNFETLKEDLKDPLKRAFNFSFIIPGKQNSQNINYSIKYFDENYNLIKITTKSLNYSESATLRIPGLMS</sequence>
<evidence type="ECO:0000313" key="1">
    <source>
        <dbReference type="EMBL" id="AWM14402.1"/>
    </source>
</evidence>
<dbReference type="RefSeq" id="WP_109569762.1">
    <property type="nucleotide sequence ID" value="NZ_CP029463.1"/>
</dbReference>
<keyword evidence="2" id="KW-1185">Reference proteome</keyword>
<accession>A0A2U8QW18</accession>
<protein>
    <submittedName>
        <fullName evidence="1">Uncharacterized protein</fullName>
    </submittedName>
</protein>
<dbReference type="Proteomes" id="UP000245429">
    <property type="component" value="Chromosome"/>
</dbReference>
<organism evidence="1 2">
    <name type="scientific">Flavobacterium sediminis</name>
    <dbReference type="NCBI Taxonomy" id="2201181"/>
    <lineage>
        <taxon>Bacteria</taxon>
        <taxon>Pseudomonadati</taxon>
        <taxon>Bacteroidota</taxon>
        <taxon>Flavobacteriia</taxon>
        <taxon>Flavobacteriales</taxon>
        <taxon>Flavobacteriaceae</taxon>
        <taxon>Flavobacterium</taxon>
    </lineage>
</organism>
<dbReference type="EMBL" id="CP029463">
    <property type="protein sequence ID" value="AWM14402.1"/>
    <property type="molecule type" value="Genomic_DNA"/>
</dbReference>
<dbReference type="KEGG" id="fse:DI487_11410"/>
<dbReference type="OrthoDB" id="1286317at2"/>
<reference evidence="1 2" key="1">
    <citation type="submission" date="2018-05" db="EMBL/GenBank/DDBJ databases">
        <title>Flavobacterium sp. MEBiC07310.</title>
        <authorList>
            <person name="Baek K."/>
        </authorList>
    </citation>
    <scope>NUCLEOTIDE SEQUENCE [LARGE SCALE GENOMIC DNA]</scope>
    <source>
        <strain evidence="1 2">MEBiC07310</strain>
    </source>
</reference>
<dbReference type="AlphaFoldDB" id="A0A2U8QW18"/>
<name>A0A2U8QW18_9FLAO</name>
<proteinExistence type="predicted"/>